<name>A0ABT8YUW9_9HYPH</name>
<dbReference type="RefSeq" id="WP_304378944.1">
    <property type="nucleotide sequence ID" value="NZ_JAUOZU010000025.1"/>
</dbReference>
<accession>A0ABT8YUW9</accession>
<comment type="caution">
    <text evidence="1">The sequence shown here is derived from an EMBL/GenBank/DDBJ whole genome shotgun (WGS) entry which is preliminary data.</text>
</comment>
<evidence type="ECO:0000313" key="2">
    <source>
        <dbReference type="Proteomes" id="UP001174932"/>
    </source>
</evidence>
<protein>
    <submittedName>
        <fullName evidence="1">Uncharacterized protein</fullName>
    </submittedName>
</protein>
<evidence type="ECO:0000313" key="1">
    <source>
        <dbReference type="EMBL" id="MDO6967014.1"/>
    </source>
</evidence>
<sequence>MTNNAAAFTQIIKAMQQDAEDVTNWIDLAAQDMEEGRRNSAIGALCSIDDRLERLSSLLSAIRAIHRMTPF</sequence>
<reference evidence="1" key="1">
    <citation type="journal article" date="2015" name="Int. J. Syst. Evol. Microbiol.">
        <title>Rhizobium alvei sp. nov., isolated from a freshwater river.</title>
        <authorList>
            <person name="Sheu S.Y."/>
            <person name="Huang H.W."/>
            <person name="Young C.C."/>
            <person name="Chen W.M."/>
        </authorList>
    </citation>
    <scope>NUCLEOTIDE SEQUENCE</scope>
    <source>
        <strain evidence="1">TNR-22</strain>
    </source>
</reference>
<reference evidence="1" key="2">
    <citation type="submission" date="2023-07" db="EMBL/GenBank/DDBJ databases">
        <authorList>
            <person name="Shen H."/>
        </authorList>
    </citation>
    <scope>NUCLEOTIDE SEQUENCE</scope>
    <source>
        <strain evidence="1">TNR-22</strain>
    </source>
</reference>
<proteinExistence type="predicted"/>
<dbReference type="EMBL" id="JAUOZU010000025">
    <property type="protein sequence ID" value="MDO6967014.1"/>
    <property type="molecule type" value="Genomic_DNA"/>
</dbReference>
<organism evidence="1 2">
    <name type="scientific">Rhizobium alvei</name>
    <dbReference type="NCBI Taxonomy" id="1132659"/>
    <lineage>
        <taxon>Bacteria</taxon>
        <taxon>Pseudomonadati</taxon>
        <taxon>Pseudomonadota</taxon>
        <taxon>Alphaproteobacteria</taxon>
        <taxon>Hyphomicrobiales</taxon>
        <taxon>Rhizobiaceae</taxon>
        <taxon>Rhizobium/Agrobacterium group</taxon>
        <taxon>Rhizobium</taxon>
    </lineage>
</organism>
<gene>
    <name evidence="1" type="ORF">Q4481_23915</name>
</gene>
<dbReference type="Proteomes" id="UP001174932">
    <property type="component" value="Unassembled WGS sequence"/>
</dbReference>
<keyword evidence="2" id="KW-1185">Reference proteome</keyword>